<comment type="caution">
    <text evidence="1">The sequence shown here is derived from an EMBL/GenBank/DDBJ whole genome shotgun (WGS) entry which is preliminary data.</text>
</comment>
<proteinExistence type="predicted"/>
<reference evidence="1" key="1">
    <citation type="submission" date="2020-09" db="EMBL/GenBank/DDBJ databases">
        <title>Genome-Enabled Discovery of Anthraquinone Biosynthesis in Senna tora.</title>
        <authorList>
            <person name="Kang S.-H."/>
            <person name="Pandey R.P."/>
            <person name="Lee C.-M."/>
            <person name="Sim J.-S."/>
            <person name="Jeong J.-T."/>
            <person name="Choi B.-S."/>
            <person name="Jung M."/>
            <person name="Ginzburg D."/>
            <person name="Zhao K."/>
            <person name="Won S.Y."/>
            <person name="Oh T.-J."/>
            <person name="Yu Y."/>
            <person name="Kim N.-H."/>
            <person name="Lee O.R."/>
            <person name="Lee T.-H."/>
            <person name="Bashyal P."/>
            <person name="Kim T.-S."/>
            <person name="Lee W.-H."/>
            <person name="Kawkins C."/>
            <person name="Kim C.-K."/>
            <person name="Kim J.S."/>
            <person name="Ahn B.O."/>
            <person name="Rhee S.Y."/>
            <person name="Sohng J.K."/>
        </authorList>
    </citation>
    <scope>NUCLEOTIDE SEQUENCE</scope>
    <source>
        <tissue evidence="1">Leaf</tissue>
    </source>
</reference>
<organism evidence="1 2">
    <name type="scientific">Senna tora</name>
    <dbReference type="NCBI Taxonomy" id="362788"/>
    <lineage>
        <taxon>Eukaryota</taxon>
        <taxon>Viridiplantae</taxon>
        <taxon>Streptophyta</taxon>
        <taxon>Embryophyta</taxon>
        <taxon>Tracheophyta</taxon>
        <taxon>Spermatophyta</taxon>
        <taxon>Magnoliopsida</taxon>
        <taxon>eudicotyledons</taxon>
        <taxon>Gunneridae</taxon>
        <taxon>Pentapetalae</taxon>
        <taxon>rosids</taxon>
        <taxon>fabids</taxon>
        <taxon>Fabales</taxon>
        <taxon>Fabaceae</taxon>
        <taxon>Caesalpinioideae</taxon>
        <taxon>Cassia clade</taxon>
        <taxon>Senna</taxon>
    </lineage>
</organism>
<accession>A0A834U1D3</accession>
<dbReference type="Proteomes" id="UP000634136">
    <property type="component" value="Unassembled WGS sequence"/>
</dbReference>
<keyword evidence="2" id="KW-1185">Reference proteome</keyword>
<evidence type="ECO:0000313" key="2">
    <source>
        <dbReference type="Proteomes" id="UP000634136"/>
    </source>
</evidence>
<protein>
    <submittedName>
        <fullName evidence="1">Uncharacterized protein</fullName>
    </submittedName>
</protein>
<dbReference type="EMBL" id="JAAIUW010000005">
    <property type="protein sequence ID" value="KAF7831597.1"/>
    <property type="molecule type" value="Genomic_DNA"/>
</dbReference>
<evidence type="ECO:0000313" key="1">
    <source>
        <dbReference type="EMBL" id="KAF7831597.1"/>
    </source>
</evidence>
<sequence>MLVVVVILAYAEDGQTISLVDGSVYVILRVDYLGAGNLLGATVRDSSVATGEKEEEAPPWRGLLEAMVVSVTHVATFTMIVAIAKFYNEGCGVHEQLRDIHNAESGKSRFHGDFLCFD</sequence>
<name>A0A834U1D3_9FABA</name>
<dbReference type="AlphaFoldDB" id="A0A834U1D3"/>
<gene>
    <name evidence="1" type="ORF">G2W53_013930</name>
</gene>